<name>A0A6N2SAC5_9FIRM</name>
<keyword evidence="4 8" id="KW-0067">ATP-binding</keyword>
<comment type="subcellular location">
    <subcellularLocation>
        <location evidence="8">Cytoplasm</location>
    </subcellularLocation>
</comment>
<keyword evidence="3 8" id="KW-0547">Nucleotide-binding</keyword>
<keyword evidence="8" id="KW-0963">Cytoplasm</keyword>
<dbReference type="RefSeq" id="WP_156328771.1">
    <property type="nucleotide sequence ID" value="NZ_CACRSW010000010.1"/>
</dbReference>
<evidence type="ECO:0000256" key="8">
    <source>
        <dbReference type="HAMAP-Rule" id="MF_00255"/>
    </source>
</evidence>
<reference evidence="9" key="1">
    <citation type="submission" date="2019-11" db="EMBL/GenBank/DDBJ databases">
        <authorList>
            <person name="Feng L."/>
        </authorList>
    </citation>
    <scope>NUCLEOTIDE SEQUENCE</scope>
    <source>
        <strain evidence="9">AvaginalisLFYP127</strain>
    </source>
</reference>
<evidence type="ECO:0000256" key="1">
    <source>
        <dbReference type="ARBA" id="ARBA00008226"/>
    </source>
</evidence>
<dbReference type="HAMAP" id="MF_00255">
    <property type="entry name" value="Gly_tRNA_synth_beta"/>
    <property type="match status" value="1"/>
</dbReference>
<evidence type="ECO:0000313" key="9">
    <source>
        <dbReference type="EMBL" id="VYS89824.1"/>
    </source>
</evidence>
<keyword evidence="6 8" id="KW-0030">Aminoacyl-tRNA synthetase</keyword>
<dbReference type="PROSITE" id="PS50861">
    <property type="entry name" value="AA_TRNA_LIGASE_II_GLYAB"/>
    <property type="match status" value="1"/>
</dbReference>
<evidence type="ECO:0000256" key="6">
    <source>
        <dbReference type="ARBA" id="ARBA00023146"/>
    </source>
</evidence>
<dbReference type="PANTHER" id="PTHR30075">
    <property type="entry name" value="GLYCYL-TRNA SYNTHETASE"/>
    <property type="match status" value="1"/>
</dbReference>
<dbReference type="PRINTS" id="PR01045">
    <property type="entry name" value="TRNASYNTHGB"/>
</dbReference>
<dbReference type="GO" id="GO:0005829">
    <property type="term" value="C:cytosol"/>
    <property type="evidence" value="ECO:0007669"/>
    <property type="project" value="TreeGrafter"/>
</dbReference>
<dbReference type="Pfam" id="PF02092">
    <property type="entry name" value="tRNA_synt_2f"/>
    <property type="match status" value="1"/>
</dbReference>
<sequence length="689" mass="79618">MSKYLLEIGVEEFPSAYINSTKKQLEEKFKKLIEENKLSVEEIKVESTPRRFAILLDGLEENKSNELISVKGPSKKIAYDNEGNPSKALLGFLRGQKAEVSDVIIKDFKGEEYIYVEKKEESPSIKEVLQKNVYELVKSLNFPRSMRWGGRSIRFARPIRYFLSLLDDEILEFDAEGIKVSNTTKGHRVLGKSEILVEKIENYIELLRENYVILSYKERREIILRGLNRYAKEIGGKFLKDEDLLEEVINIVEYPTVLMGELDQEYLKLPKEVIVTPMKDHQRYFPIVDDNEKLMPYFLLVRNGDDFAKENVINGNKKVLTARLEDAKFFYDIDNNKKLEDYVEELNRLTFFEGLGSVYQKTERLISLSKNYLDEFKLGEDVSDNLLRAAYLSKADLVTKMVIEFTELQGTMGRIYATNSGENSQVANAIEEAYKPRSSEDSLPKSVAGIVLSIADKIDTIAGLYIIENYVTGSQDPFGLRRSAIGVINIIADNKIDVDLKDLIKDALFVYTEKNEISFDYDKTLEKIVEFFIDRLKNMLIDKDFRYDFVNAVLATGETNILSVIEKVKSVEEFVEKENSEEILNYFTRINNFTKDFENTEVNVEMLDQGLEKQYYDLIENLDCEKYLSQKLYTKALEEIASTMDLGNEYLDNTMIMVEDEQLKNNRLALLNKLATNISRIFNIKDLVK</sequence>
<gene>
    <name evidence="8 9" type="primary">glyS</name>
    <name evidence="9" type="ORF">AVLFYP127_01781</name>
</gene>
<protein>
    <recommendedName>
        <fullName evidence="8">Glycine--tRNA ligase beta subunit</fullName>
        <ecNumber evidence="8">6.1.1.14</ecNumber>
    </recommendedName>
    <alternativeName>
        <fullName evidence="8">Glycyl-tRNA synthetase beta subunit</fullName>
        <shortName evidence="8">GlyRS</shortName>
    </alternativeName>
</protein>
<evidence type="ECO:0000256" key="4">
    <source>
        <dbReference type="ARBA" id="ARBA00022840"/>
    </source>
</evidence>
<dbReference type="GO" id="GO:0004820">
    <property type="term" value="F:glycine-tRNA ligase activity"/>
    <property type="evidence" value="ECO:0007669"/>
    <property type="project" value="UniProtKB-UniRule"/>
</dbReference>
<dbReference type="PANTHER" id="PTHR30075:SF2">
    <property type="entry name" value="GLYCINE--TRNA LIGASE, CHLOROPLASTIC_MITOCHONDRIAL 2"/>
    <property type="match status" value="1"/>
</dbReference>
<dbReference type="InterPro" id="IPR015944">
    <property type="entry name" value="Gly-tRNA-synth_bsu"/>
</dbReference>
<dbReference type="NCBIfam" id="TIGR00211">
    <property type="entry name" value="glyS"/>
    <property type="match status" value="1"/>
</dbReference>
<dbReference type="EC" id="6.1.1.14" evidence="8"/>
<dbReference type="InterPro" id="IPR006194">
    <property type="entry name" value="Gly-tRNA-synth_heterodimer"/>
</dbReference>
<evidence type="ECO:0000256" key="5">
    <source>
        <dbReference type="ARBA" id="ARBA00022917"/>
    </source>
</evidence>
<dbReference type="GO" id="GO:0005524">
    <property type="term" value="F:ATP binding"/>
    <property type="evidence" value="ECO:0007669"/>
    <property type="project" value="UniProtKB-UniRule"/>
</dbReference>
<evidence type="ECO:0000256" key="2">
    <source>
        <dbReference type="ARBA" id="ARBA00022598"/>
    </source>
</evidence>
<accession>A0A6N2SAC5</accession>
<keyword evidence="5 8" id="KW-0648">Protein biosynthesis</keyword>
<dbReference type="AlphaFoldDB" id="A0A6N2SAC5"/>
<organism evidence="9">
    <name type="scientific">Anaerococcus vaginalis</name>
    <dbReference type="NCBI Taxonomy" id="33037"/>
    <lineage>
        <taxon>Bacteria</taxon>
        <taxon>Bacillati</taxon>
        <taxon>Bacillota</taxon>
        <taxon>Tissierellia</taxon>
        <taxon>Tissierellales</taxon>
        <taxon>Peptoniphilaceae</taxon>
        <taxon>Anaerococcus</taxon>
    </lineage>
</organism>
<evidence type="ECO:0000256" key="3">
    <source>
        <dbReference type="ARBA" id="ARBA00022741"/>
    </source>
</evidence>
<comment type="similarity">
    <text evidence="1 8">Belongs to the class-II aminoacyl-tRNA synthetase family.</text>
</comment>
<dbReference type="EMBL" id="CACRSW010000010">
    <property type="protein sequence ID" value="VYS89824.1"/>
    <property type="molecule type" value="Genomic_DNA"/>
</dbReference>
<dbReference type="GO" id="GO:0006426">
    <property type="term" value="P:glycyl-tRNA aminoacylation"/>
    <property type="evidence" value="ECO:0007669"/>
    <property type="project" value="UniProtKB-UniRule"/>
</dbReference>
<evidence type="ECO:0000256" key="7">
    <source>
        <dbReference type="ARBA" id="ARBA00047937"/>
    </source>
</evidence>
<keyword evidence="2 8" id="KW-0436">Ligase</keyword>
<proteinExistence type="inferred from homology"/>
<comment type="catalytic activity">
    <reaction evidence="7 8">
        <text>tRNA(Gly) + glycine + ATP = glycyl-tRNA(Gly) + AMP + diphosphate</text>
        <dbReference type="Rhea" id="RHEA:16013"/>
        <dbReference type="Rhea" id="RHEA-COMP:9664"/>
        <dbReference type="Rhea" id="RHEA-COMP:9683"/>
        <dbReference type="ChEBI" id="CHEBI:30616"/>
        <dbReference type="ChEBI" id="CHEBI:33019"/>
        <dbReference type="ChEBI" id="CHEBI:57305"/>
        <dbReference type="ChEBI" id="CHEBI:78442"/>
        <dbReference type="ChEBI" id="CHEBI:78522"/>
        <dbReference type="ChEBI" id="CHEBI:456215"/>
        <dbReference type="EC" id="6.1.1.14"/>
    </reaction>
</comment>
<dbReference type="SUPFAM" id="SSF109604">
    <property type="entry name" value="HD-domain/PDEase-like"/>
    <property type="match status" value="1"/>
</dbReference>
<comment type="subunit">
    <text evidence="8">Tetramer of two alpha and two beta subunits.</text>
</comment>